<evidence type="ECO:0000313" key="1">
    <source>
        <dbReference type="EMBL" id="KDP45897.1"/>
    </source>
</evidence>
<accession>A0A067LBX3</accession>
<dbReference type="EMBL" id="KK914225">
    <property type="protein sequence ID" value="KDP45897.1"/>
    <property type="molecule type" value="Genomic_DNA"/>
</dbReference>
<organism evidence="1 2">
    <name type="scientific">Jatropha curcas</name>
    <name type="common">Barbados nut</name>
    <dbReference type="NCBI Taxonomy" id="180498"/>
    <lineage>
        <taxon>Eukaryota</taxon>
        <taxon>Viridiplantae</taxon>
        <taxon>Streptophyta</taxon>
        <taxon>Embryophyta</taxon>
        <taxon>Tracheophyta</taxon>
        <taxon>Spermatophyta</taxon>
        <taxon>Magnoliopsida</taxon>
        <taxon>eudicotyledons</taxon>
        <taxon>Gunneridae</taxon>
        <taxon>Pentapetalae</taxon>
        <taxon>rosids</taxon>
        <taxon>fabids</taxon>
        <taxon>Malpighiales</taxon>
        <taxon>Euphorbiaceae</taxon>
        <taxon>Crotonoideae</taxon>
        <taxon>Jatropheae</taxon>
        <taxon>Jatropha</taxon>
    </lineage>
</organism>
<proteinExistence type="predicted"/>
<dbReference type="Proteomes" id="UP000027138">
    <property type="component" value="Unassembled WGS sequence"/>
</dbReference>
<gene>
    <name evidence="1" type="ORF">JCGZ_15457</name>
</gene>
<protein>
    <submittedName>
        <fullName evidence="1">Uncharacterized protein</fullName>
    </submittedName>
</protein>
<dbReference type="AlphaFoldDB" id="A0A067LBX3"/>
<sequence length="53" mass="5737">MAKQFAAIKARFSGEAIIAIKLAFLMKQLPATTTLTLVLQPEAEFMLAVGTLK</sequence>
<evidence type="ECO:0000313" key="2">
    <source>
        <dbReference type="Proteomes" id="UP000027138"/>
    </source>
</evidence>
<keyword evidence="2" id="KW-1185">Reference proteome</keyword>
<reference evidence="1 2" key="1">
    <citation type="journal article" date="2014" name="PLoS ONE">
        <title>Global Analysis of Gene Expression Profiles in Physic Nut (Jatropha curcas L.) Seedlings Exposed to Salt Stress.</title>
        <authorList>
            <person name="Zhang L."/>
            <person name="Zhang C."/>
            <person name="Wu P."/>
            <person name="Chen Y."/>
            <person name="Li M."/>
            <person name="Jiang H."/>
            <person name="Wu G."/>
        </authorList>
    </citation>
    <scope>NUCLEOTIDE SEQUENCE [LARGE SCALE GENOMIC DNA]</scope>
    <source>
        <strain evidence="2">cv. GZQX0401</strain>
        <tissue evidence="1">Young leaves</tissue>
    </source>
</reference>
<name>A0A067LBX3_JATCU</name>